<proteinExistence type="predicted"/>
<feature type="transmembrane region" description="Helical" evidence="2">
    <location>
        <begin position="5"/>
        <end position="28"/>
    </location>
</feature>
<dbReference type="STRING" id="1192034.CAP_4914"/>
<keyword evidence="2" id="KW-1133">Transmembrane helix</keyword>
<dbReference type="RefSeq" id="WP_044244914.1">
    <property type="nucleotide sequence ID" value="NZ_ASRX01000039.1"/>
</dbReference>
<gene>
    <name evidence="3" type="ORF">CAP_4914</name>
</gene>
<comment type="caution">
    <text evidence="3">The sequence shown here is derived from an EMBL/GenBank/DDBJ whole genome shotgun (WGS) entry which is preliminary data.</text>
</comment>
<feature type="transmembrane region" description="Helical" evidence="2">
    <location>
        <begin position="68"/>
        <end position="86"/>
    </location>
</feature>
<dbReference type="EMBL" id="ASRX01000039">
    <property type="protein sequence ID" value="EYF04040.1"/>
    <property type="molecule type" value="Genomic_DNA"/>
</dbReference>
<protein>
    <submittedName>
        <fullName evidence="3">Uncharacterized protein</fullName>
    </submittedName>
</protein>
<evidence type="ECO:0000256" key="2">
    <source>
        <dbReference type="SAM" id="Phobius"/>
    </source>
</evidence>
<evidence type="ECO:0000313" key="4">
    <source>
        <dbReference type="Proteomes" id="UP000019678"/>
    </source>
</evidence>
<dbReference type="OrthoDB" id="5525450at2"/>
<feature type="compositionally biased region" description="Acidic residues" evidence="1">
    <location>
        <begin position="162"/>
        <end position="172"/>
    </location>
</feature>
<reference evidence="3 4" key="1">
    <citation type="submission" date="2013-05" db="EMBL/GenBank/DDBJ databases">
        <title>Genome assembly of Chondromyces apiculatus DSM 436.</title>
        <authorList>
            <person name="Sharma G."/>
            <person name="Khatri I."/>
            <person name="Kaur C."/>
            <person name="Mayilraj S."/>
            <person name="Subramanian S."/>
        </authorList>
    </citation>
    <scope>NUCLEOTIDE SEQUENCE [LARGE SCALE GENOMIC DNA]</scope>
    <source>
        <strain evidence="3 4">DSM 436</strain>
    </source>
</reference>
<keyword evidence="4" id="KW-1185">Reference proteome</keyword>
<feature type="transmembrane region" description="Helical" evidence="2">
    <location>
        <begin position="34"/>
        <end position="56"/>
    </location>
</feature>
<sequence>MLGRLLFGIVKGLIVGALLGFGLAQLGMATPPMVIAFLAAALTGILVGLVAGKPIWAKDARIEAGMKAFAGALLGSALMYAARRWLTMEVPTQVTALVGAGGDQVAFGHFALTSLPAIAALLGGFYEVDNTPDDAAPPGASATEGKDRQRVGANKRVAPNLDDLDLDDESDAEADRKRAKK</sequence>
<evidence type="ECO:0000256" key="1">
    <source>
        <dbReference type="SAM" id="MobiDB-lite"/>
    </source>
</evidence>
<name>A0A017T5J2_9BACT</name>
<dbReference type="Proteomes" id="UP000019678">
    <property type="component" value="Unassembled WGS sequence"/>
</dbReference>
<keyword evidence="2" id="KW-0472">Membrane</keyword>
<organism evidence="3 4">
    <name type="scientific">Chondromyces apiculatus DSM 436</name>
    <dbReference type="NCBI Taxonomy" id="1192034"/>
    <lineage>
        <taxon>Bacteria</taxon>
        <taxon>Pseudomonadati</taxon>
        <taxon>Myxococcota</taxon>
        <taxon>Polyangia</taxon>
        <taxon>Polyangiales</taxon>
        <taxon>Polyangiaceae</taxon>
        <taxon>Chondromyces</taxon>
    </lineage>
</organism>
<keyword evidence="2" id="KW-0812">Transmembrane</keyword>
<accession>A0A017T5J2</accession>
<feature type="region of interest" description="Disordered" evidence="1">
    <location>
        <begin position="132"/>
        <end position="181"/>
    </location>
</feature>
<evidence type="ECO:0000313" key="3">
    <source>
        <dbReference type="EMBL" id="EYF04040.1"/>
    </source>
</evidence>
<dbReference type="AlphaFoldDB" id="A0A017T5J2"/>
<feature type="transmembrane region" description="Helical" evidence="2">
    <location>
        <begin position="106"/>
        <end position="126"/>
    </location>
</feature>